<feature type="binding site" evidence="8">
    <location>
        <position position="146"/>
    </location>
    <ligand>
        <name>substrate</name>
    </ligand>
</feature>
<dbReference type="InterPro" id="IPR022834">
    <property type="entry name" value="AONS_Proteobacteria"/>
</dbReference>
<dbReference type="RefSeq" id="WP_400883689.1">
    <property type="nucleotide sequence ID" value="NZ_JBIWXY010000003.1"/>
</dbReference>
<dbReference type="PANTHER" id="PTHR13693">
    <property type="entry name" value="CLASS II AMINOTRANSFERASE/8-AMINO-7-OXONONANOATE SYNTHASE"/>
    <property type="match status" value="1"/>
</dbReference>
<evidence type="ECO:0000256" key="7">
    <source>
        <dbReference type="ARBA" id="ARBA00047715"/>
    </source>
</evidence>
<evidence type="ECO:0000256" key="5">
    <source>
        <dbReference type="ARBA" id="ARBA00022756"/>
    </source>
</evidence>
<evidence type="ECO:0000313" key="10">
    <source>
        <dbReference type="EMBL" id="MFJ5447144.1"/>
    </source>
</evidence>
<dbReference type="InterPro" id="IPR015421">
    <property type="entry name" value="PyrdxlP-dep_Trfase_major"/>
</dbReference>
<dbReference type="SUPFAM" id="SSF53383">
    <property type="entry name" value="PLP-dependent transferases"/>
    <property type="match status" value="1"/>
</dbReference>
<feature type="binding site" evidence="8">
    <location>
        <position position="365"/>
    </location>
    <ligand>
        <name>substrate</name>
    </ligand>
</feature>
<dbReference type="Gene3D" id="3.90.1150.10">
    <property type="entry name" value="Aspartate Aminotransferase, domain 1"/>
    <property type="match status" value="1"/>
</dbReference>
<feature type="binding site" evidence="8">
    <location>
        <begin position="121"/>
        <end position="122"/>
    </location>
    <ligand>
        <name>pyridoxal 5'-phosphate</name>
        <dbReference type="ChEBI" id="CHEBI:597326"/>
    </ligand>
</feature>
<reference evidence="10 11" key="1">
    <citation type="submission" date="2024-11" db="EMBL/GenBank/DDBJ databases">
        <authorList>
            <person name="Kaparullina E.N."/>
            <person name="Delegan Y.A."/>
            <person name="Doronina N.V."/>
        </authorList>
    </citation>
    <scope>NUCLEOTIDE SEQUENCE [LARGE SCALE GENOMIC DNA]</scope>
    <source>
        <strain evidence="10 11">7sh_L</strain>
    </source>
</reference>
<dbReference type="PANTHER" id="PTHR13693:SF100">
    <property type="entry name" value="8-AMINO-7-OXONONANOATE SYNTHASE"/>
    <property type="match status" value="1"/>
</dbReference>
<organism evidence="10 11">
    <name type="scientific">Methylobacillus methanolivorans</name>
    <dbReference type="NCBI Taxonomy" id="1848927"/>
    <lineage>
        <taxon>Bacteria</taxon>
        <taxon>Pseudomonadati</taxon>
        <taxon>Pseudomonadota</taxon>
        <taxon>Betaproteobacteria</taxon>
        <taxon>Nitrosomonadales</taxon>
        <taxon>Methylophilaceae</taxon>
        <taxon>Methylobacillus</taxon>
    </lineage>
</organism>
<comment type="similarity">
    <text evidence="8">Belongs to the class-II pyridoxal-phosphate-dependent aminotransferase family. BioF subfamily.</text>
</comment>
<evidence type="ECO:0000256" key="4">
    <source>
        <dbReference type="ARBA" id="ARBA00022679"/>
    </source>
</evidence>
<feature type="binding site" evidence="8">
    <location>
        <position position="220"/>
    </location>
    <ligand>
        <name>pyridoxal 5'-phosphate</name>
        <dbReference type="ChEBI" id="CHEBI:597326"/>
    </ligand>
</feature>
<feature type="binding site" evidence="8">
    <location>
        <position position="34"/>
    </location>
    <ligand>
        <name>substrate</name>
    </ligand>
</feature>
<evidence type="ECO:0000256" key="3">
    <source>
        <dbReference type="ARBA" id="ARBA00011738"/>
    </source>
</evidence>
<dbReference type="NCBIfam" id="TIGR00858">
    <property type="entry name" value="bioF"/>
    <property type="match status" value="1"/>
</dbReference>
<dbReference type="InterPro" id="IPR004723">
    <property type="entry name" value="AONS_Archaea/Proteobacteria"/>
</dbReference>
<feature type="binding site" evidence="8">
    <location>
        <position position="192"/>
    </location>
    <ligand>
        <name>pyridoxal 5'-phosphate</name>
        <dbReference type="ChEBI" id="CHEBI:597326"/>
    </ligand>
</feature>
<keyword evidence="6 8" id="KW-0663">Pyridoxal phosphate</keyword>
<dbReference type="Gene3D" id="3.40.640.10">
    <property type="entry name" value="Type I PLP-dependent aspartate aminotransferase-like (Major domain)"/>
    <property type="match status" value="1"/>
</dbReference>
<feature type="modified residue" description="N6-(pyridoxal phosphate)lysine" evidence="8">
    <location>
        <position position="251"/>
    </location>
</feature>
<dbReference type="EMBL" id="JBIWXY010000003">
    <property type="protein sequence ID" value="MFJ5447144.1"/>
    <property type="molecule type" value="Genomic_DNA"/>
</dbReference>
<evidence type="ECO:0000256" key="6">
    <source>
        <dbReference type="ARBA" id="ARBA00022898"/>
    </source>
</evidence>
<evidence type="ECO:0000256" key="2">
    <source>
        <dbReference type="ARBA" id="ARBA00004746"/>
    </source>
</evidence>
<name>A0ABW8GPW7_9PROT</name>
<evidence type="ECO:0000256" key="8">
    <source>
        <dbReference type="HAMAP-Rule" id="MF_01693"/>
    </source>
</evidence>
<dbReference type="InterPro" id="IPR004839">
    <property type="entry name" value="Aminotransferase_I/II_large"/>
</dbReference>
<keyword evidence="10" id="KW-0012">Acyltransferase</keyword>
<comment type="cofactor">
    <cofactor evidence="1 8">
        <name>pyridoxal 5'-phosphate</name>
        <dbReference type="ChEBI" id="CHEBI:597326"/>
    </cofactor>
</comment>
<dbReference type="GO" id="GO:0008710">
    <property type="term" value="F:8-amino-7-oxononanoate synthase activity"/>
    <property type="evidence" value="ECO:0007669"/>
    <property type="project" value="UniProtKB-EC"/>
</dbReference>
<dbReference type="InterPro" id="IPR050087">
    <property type="entry name" value="AON_synthase_class-II"/>
</dbReference>
<evidence type="ECO:0000259" key="9">
    <source>
        <dbReference type="Pfam" id="PF00155"/>
    </source>
</evidence>
<gene>
    <name evidence="8 10" type="primary">bioF</name>
    <name evidence="10" type="ORF">ACIKP9_12955</name>
</gene>
<comment type="pathway">
    <text evidence="2 8">Cofactor biosynthesis; biotin biosynthesis.</text>
</comment>
<dbReference type="Proteomes" id="UP001617669">
    <property type="component" value="Unassembled WGS sequence"/>
</dbReference>
<keyword evidence="4 8" id="KW-0808">Transferase</keyword>
<proteinExistence type="inferred from homology"/>
<comment type="function">
    <text evidence="8">Catalyzes the decarboxylative condensation of pimeloyl-[acyl-carrier protein] and L-alanine to produce 8-amino-7-oxononanoate (AON), [acyl-carrier protein], and carbon dioxide.</text>
</comment>
<protein>
    <recommendedName>
        <fullName evidence="8">8-amino-7-oxononanoate synthase</fullName>
        <shortName evidence="8">AONS</shortName>
        <ecNumber evidence="8">2.3.1.47</ecNumber>
    </recommendedName>
    <alternativeName>
        <fullName evidence="8">7-keto-8-amino-pelargonic acid synthase</fullName>
        <shortName evidence="8">7-KAP synthase</shortName>
        <shortName evidence="8">KAPA synthase</shortName>
    </alternativeName>
    <alternativeName>
        <fullName evidence="8">8-amino-7-ketopelargonate synthase</fullName>
    </alternativeName>
</protein>
<dbReference type="InterPro" id="IPR015422">
    <property type="entry name" value="PyrdxlP-dep_Trfase_small"/>
</dbReference>
<comment type="caution">
    <text evidence="10">The sequence shown here is derived from an EMBL/GenBank/DDBJ whole genome shotgun (WGS) entry which is preliminary data.</text>
</comment>
<sequence>MSSMPESQPVKANPSLLEALQAELAERASLGLLRQRRVLNGMQGVHVEVDGKRLLSFCSNDYLGLASHPDLIAAMRDTASIAGAGSGASHLVTGHQQAHEALEQALQALMRLPGILLFTTGYMANLGVITALCGRDDAIFADKLNHASLNDAALLSRAELKRFPHNDLSSLERLLAQSHVRRKLVVVDAVFSMDGDLAPVPELLALCERYDAYLMLDDAHGFGVLGSEGRGILEHFTLDSPRIIYMATLGKAAGAAGAFVAGPKILTDYLMQTARPYIYTTASPAPVAAAAMAGVRLIQQDHARRAHLHQLIAEFRATCQLQRWQLMASATAIQPIIIGSNDEALQVSKRLLERGILVPAIRPPTVPKGTARLRISLSAAHTHEDIAQLLEALHTLEAT</sequence>
<comment type="catalytic activity">
    <reaction evidence="7 8">
        <text>6-carboxyhexanoyl-[ACP] + L-alanine + H(+) = (8S)-8-amino-7-oxononanoate + holo-[ACP] + CO2</text>
        <dbReference type="Rhea" id="RHEA:42288"/>
        <dbReference type="Rhea" id="RHEA-COMP:9685"/>
        <dbReference type="Rhea" id="RHEA-COMP:9955"/>
        <dbReference type="ChEBI" id="CHEBI:15378"/>
        <dbReference type="ChEBI" id="CHEBI:16526"/>
        <dbReference type="ChEBI" id="CHEBI:57972"/>
        <dbReference type="ChEBI" id="CHEBI:64479"/>
        <dbReference type="ChEBI" id="CHEBI:78846"/>
        <dbReference type="ChEBI" id="CHEBI:149468"/>
        <dbReference type="EC" id="2.3.1.47"/>
    </reaction>
</comment>
<evidence type="ECO:0000313" key="11">
    <source>
        <dbReference type="Proteomes" id="UP001617669"/>
    </source>
</evidence>
<feature type="binding site" evidence="8">
    <location>
        <position position="248"/>
    </location>
    <ligand>
        <name>pyridoxal 5'-phosphate</name>
        <dbReference type="ChEBI" id="CHEBI:597326"/>
    </ligand>
</feature>
<feature type="domain" description="Aminotransferase class I/classII large" evidence="9">
    <location>
        <begin position="54"/>
        <end position="393"/>
    </location>
</feature>
<dbReference type="EC" id="2.3.1.47" evidence="8"/>
<evidence type="ECO:0000256" key="1">
    <source>
        <dbReference type="ARBA" id="ARBA00001933"/>
    </source>
</evidence>
<keyword evidence="11" id="KW-1185">Reference proteome</keyword>
<dbReference type="Pfam" id="PF00155">
    <property type="entry name" value="Aminotran_1_2"/>
    <property type="match status" value="1"/>
</dbReference>
<dbReference type="HAMAP" id="MF_01693">
    <property type="entry name" value="BioF_aminotrans_2"/>
    <property type="match status" value="1"/>
</dbReference>
<dbReference type="InterPro" id="IPR015424">
    <property type="entry name" value="PyrdxlP-dep_Trfase"/>
</dbReference>
<keyword evidence="5 8" id="KW-0093">Biotin biosynthesis</keyword>
<accession>A0ABW8GPW7</accession>
<comment type="subunit">
    <text evidence="3 8">Homodimer.</text>
</comment>